<sequence>MPPEFKSADNQEQSSIRLRSPCLIKIYARIALAVLLQEDQDRLTNVSPHFYLIPSLSIVESPLTNFTRLTYQTTKVTYKKTVNEVTAYYWKVTETKIFQIITTTTFLTSTKEVVGVNKHRRLISIHTKKIRQNLDTGTPSSINPSICKTLEDSNILETPLELFSDSDESSESDI</sequence>
<comment type="caution">
    <text evidence="1">The sequence shown here is derived from an EMBL/GenBank/DDBJ whole genome shotgun (WGS) entry which is preliminary data.</text>
</comment>
<evidence type="ECO:0000313" key="1">
    <source>
        <dbReference type="EMBL" id="PLW11680.1"/>
    </source>
</evidence>
<name>A0A2N5SEJ7_9BASI</name>
<protein>
    <submittedName>
        <fullName evidence="1">Uncharacterized protein</fullName>
    </submittedName>
</protein>
<dbReference type="OrthoDB" id="2517170at2759"/>
<organism evidence="1 2">
    <name type="scientific">Puccinia coronata f. sp. avenae</name>
    <dbReference type="NCBI Taxonomy" id="200324"/>
    <lineage>
        <taxon>Eukaryota</taxon>
        <taxon>Fungi</taxon>
        <taxon>Dikarya</taxon>
        <taxon>Basidiomycota</taxon>
        <taxon>Pucciniomycotina</taxon>
        <taxon>Pucciniomycetes</taxon>
        <taxon>Pucciniales</taxon>
        <taxon>Pucciniaceae</taxon>
        <taxon>Puccinia</taxon>
    </lineage>
</organism>
<gene>
    <name evidence="1" type="ORF">PCANC_18472</name>
</gene>
<accession>A0A2N5SEJ7</accession>
<dbReference type="Proteomes" id="UP000235388">
    <property type="component" value="Unassembled WGS sequence"/>
</dbReference>
<keyword evidence="2" id="KW-1185">Reference proteome</keyword>
<dbReference type="EMBL" id="PGCJ01001009">
    <property type="protein sequence ID" value="PLW11680.1"/>
    <property type="molecule type" value="Genomic_DNA"/>
</dbReference>
<dbReference type="AlphaFoldDB" id="A0A2N5SEJ7"/>
<proteinExistence type="predicted"/>
<reference evidence="1 2" key="1">
    <citation type="submission" date="2017-11" db="EMBL/GenBank/DDBJ databases">
        <title>De novo assembly and phasing of dikaryotic genomes from two isolates of Puccinia coronata f. sp. avenae, the causal agent of oat crown rust.</title>
        <authorList>
            <person name="Miller M.E."/>
            <person name="Zhang Y."/>
            <person name="Omidvar V."/>
            <person name="Sperschneider J."/>
            <person name="Schwessinger B."/>
            <person name="Raley C."/>
            <person name="Palmer J.M."/>
            <person name="Garnica D."/>
            <person name="Upadhyaya N."/>
            <person name="Rathjen J."/>
            <person name="Taylor J.M."/>
            <person name="Park R.F."/>
            <person name="Dodds P.N."/>
            <person name="Hirsch C.D."/>
            <person name="Kianian S.F."/>
            <person name="Figueroa M."/>
        </authorList>
    </citation>
    <scope>NUCLEOTIDE SEQUENCE [LARGE SCALE GENOMIC DNA]</scope>
    <source>
        <strain evidence="1">12NC29</strain>
    </source>
</reference>
<evidence type="ECO:0000313" key="2">
    <source>
        <dbReference type="Proteomes" id="UP000235388"/>
    </source>
</evidence>